<keyword evidence="8" id="KW-1185">Reference proteome</keyword>
<dbReference type="EnsemblPlants" id="Kaladp0040s0385.1.v1.1">
    <property type="protein sequence ID" value="Kaladp0040s0385.1.v1.1.CDS.1"/>
    <property type="gene ID" value="Kaladp0040s0385.v1.1"/>
</dbReference>
<evidence type="ECO:0000256" key="2">
    <source>
        <dbReference type="ARBA" id="ARBA00023128"/>
    </source>
</evidence>
<evidence type="ECO:0000256" key="3">
    <source>
        <dbReference type="ARBA" id="ARBA00035647"/>
    </source>
</evidence>
<accession>A0A7N0TNC5</accession>
<evidence type="ECO:0000259" key="6">
    <source>
        <dbReference type="SMART" id="SM01155"/>
    </source>
</evidence>
<evidence type="ECO:0000313" key="7">
    <source>
        <dbReference type="EnsemblPlants" id="Kaladp0040s0385.1.v1.1.CDS.1"/>
    </source>
</evidence>
<protein>
    <recommendedName>
        <fullName evidence="4">Small ribosomal subunit protein mS38</fullName>
    </recommendedName>
</protein>
<evidence type="ECO:0000313" key="8">
    <source>
        <dbReference type="Proteomes" id="UP000594263"/>
    </source>
</evidence>
<evidence type="ECO:0000256" key="5">
    <source>
        <dbReference type="SAM" id="MobiDB-lite"/>
    </source>
</evidence>
<feature type="compositionally biased region" description="Basic residues" evidence="5">
    <location>
        <begin position="108"/>
        <end position="129"/>
    </location>
</feature>
<comment type="subcellular location">
    <subcellularLocation>
        <location evidence="1">Mitochondrion</location>
    </subcellularLocation>
</comment>
<evidence type="ECO:0000256" key="1">
    <source>
        <dbReference type="ARBA" id="ARBA00004173"/>
    </source>
</evidence>
<dbReference type="InterPro" id="IPR013177">
    <property type="entry name" value="Ribosomal_mS38_C"/>
</dbReference>
<evidence type="ECO:0000256" key="4">
    <source>
        <dbReference type="ARBA" id="ARBA00035682"/>
    </source>
</evidence>
<dbReference type="SMART" id="SM01155">
    <property type="entry name" value="DUF1713"/>
    <property type="match status" value="1"/>
</dbReference>
<dbReference type="PANTHER" id="PTHR32035:SF3">
    <property type="entry name" value="SMALL RIBOSOMAL SUBUNIT PROTEIN MS38"/>
    <property type="match status" value="1"/>
</dbReference>
<dbReference type="AlphaFoldDB" id="A0A7N0TNC5"/>
<dbReference type="GO" id="GO:0005739">
    <property type="term" value="C:mitochondrion"/>
    <property type="evidence" value="ECO:0007669"/>
    <property type="project" value="UniProtKB-SubCell"/>
</dbReference>
<reference evidence="7" key="1">
    <citation type="submission" date="2021-01" db="UniProtKB">
        <authorList>
            <consortium name="EnsemblPlants"/>
        </authorList>
    </citation>
    <scope>IDENTIFICATION</scope>
</reference>
<proteinExistence type="inferred from homology"/>
<dbReference type="Proteomes" id="UP000594263">
    <property type="component" value="Unplaced"/>
</dbReference>
<name>A0A7N0TNC5_KALFE</name>
<dbReference type="Pfam" id="PF08213">
    <property type="entry name" value="COX24_C"/>
    <property type="match status" value="1"/>
</dbReference>
<dbReference type="OMA" id="PQQCNAQ"/>
<dbReference type="PANTHER" id="PTHR32035">
    <property type="entry name" value="AURORA KINASE A-INTERACTING PROTEIN"/>
    <property type="match status" value="1"/>
</dbReference>
<sequence>MASLLQRLLRRQSPITLSSFTKSNPQYQTLAPAILTRGSQSIDSRLKSLLPSPPPKDESDKPEVKYDYLYPSFSYGLLVHPVFQKVVTEEEVGEVENGSGKMWADSTKKKRKKKMNKHKYKKLRKRMRN</sequence>
<feature type="region of interest" description="Disordered" evidence="5">
    <location>
        <begin position="97"/>
        <end position="129"/>
    </location>
</feature>
<organism evidence="7 8">
    <name type="scientific">Kalanchoe fedtschenkoi</name>
    <name type="common">Lavender scallops</name>
    <name type="synonym">South American air plant</name>
    <dbReference type="NCBI Taxonomy" id="63787"/>
    <lineage>
        <taxon>Eukaryota</taxon>
        <taxon>Viridiplantae</taxon>
        <taxon>Streptophyta</taxon>
        <taxon>Embryophyta</taxon>
        <taxon>Tracheophyta</taxon>
        <taxon>Spermatophyta</taxon>
        <taxon>Magnoliopsida</taxon>
        <taxon>eudicotyledons</taxon>
        <taxon>Gunneridae</taxon>
        <taxon>Pentapetalae</taxon>
        <taxon>Saxifragales</taxon>
        <taxon>Crassulaceae</taxon>
        <taxon>Kalanchoe</taxon>
    </lineage>
</organism>
<comment type="similarity">
    <text evidence="3">Belongs to the mitochondrion-specific ribosomal protein mS38 family.</text>
</comment>
<dbReference type="Gramene" id="Kaladp0040s0385.1.v1.1">
    <property type="protein sequence ID" value="Kaladp0040s0385.1.v1.1.CDS.1"/>
    <property type="gene ID" value="Kaladp0040s0385.v1.1"/>
</dbReference>
<feature type="domain" description="Ribosomal protein mS38 C-terminal" evidence="6">
    <location>
        <begin position="103"/>
        <end position="129"/>
    </location>
</feature>
<keyword evidence="2" id="KW-0496">Mitochondrion</keyword>